<sequence length="344" mass="38612">MPSLYDNAGLRQATSGILHYLHTKMCGIPEDCLVEVWAMAHPQIEGLERASELIIPAASGYANPALQGEVLDVETFTHEDGYRFSRIFASDSASPKLLFTQDNLHCVHTTQAYTYIFTVEEDHFYRIPRSTSLSRDLHDEERFSLRPWSAGDGQSSGVFWATSCDASFVYGMPLDGIIEIDVEDDIGRYRTIQSGDLGDVSATILNEKATLFWLHGESPRNAYKWTRGCGGSGSQDRCTPFLDHFDVEFVLLTVSNDVGWLRTRWSLKGSQVWQVDLIAENVLAVFAEPAEPYDLFPDLHARPDGTLWATLDTLADKFLVEVWKPVFGFRTHAPIMLCRAPPII</sequence>
<reference evidence="1 2" key="1">
    <citation type="submission" date="2020-04" db="EMBL/GenBank/DDBJ databases">
        <title>Perkinsus olseni comparative genomics.</title>
        <authorList>
            <person name="Bogema D.R."/>
        </authorList>
    </citation>
    <scope>NUCLEOTIDE SEQUENCE [LARGE SCALE GENOMIC DNA]</scope>
    <source>
        <strain evidence="1">00978-12</strain>
    </source>
</reference>
<evidence type="ECO:0000313" key="2">
    <source>
        <dbReference type="Proteomes" id="UP000541610"/>
    </source>
</evidence>
<comment type="caution">
    <text evidence="1">The sequence shown here is derived from an EMBL/GenBank/DDBJ whole genome shotgun (WGS) entry which is preliminary data.</text>
</comment>
<proteinExistence type="predicted"/>
<organism evidence="1 2">
    <name type="scientific">Perkinsus olseni</name>
    <name type="common">Perkinsus atlanticus</name>
    <dbReference type="NCBI Taxonomy" id="32597"/>
    <lineage>
        <taxon>Eukaryota</taxon>
        <taxon>Sar</taxon>
        <taxon>Alveolata</taxon>
        <taxon>Perkinsozoa</taxon>
        <taxon>Perkinsea</taxon>
        <taxon>Perkinsida</taxon>
        <taxon>Perkinsidae</taxon>
        <taxon>Perkinsus</taxon>
    </lineage>
</organism>
<name>A0A7J6N571_PEROL</name>
<dbReference type="Proteomes" id="UP000541610">
    <property type="component" value="Unassembled WGS sequence"/>
</dbReference>
<evidence type="ECO:0000313" key="1">
    <source>
        <dbReference type="EMBL" id="KAF4679068.1"/>
    </source>
</evidence>
<dbReference type="AlphaFoldDB" id="A0A7J6N571"/>
<protein>
    <submittedName>
        <fullName evidence="1">Uncharacterized protein</fullName>
    </submittedName>
</protein>
<gene>
    <name evidence="1" type="ORF">FOZ60_015573</name>
</gene>
<accession>A0A7J6N571</accession>
<dbReference type="EMBL" id="JABANP010000790">
    <property type="protein sequence ID" value="KAF4679068.1"/>
    <property type="molecule type" value="Genomic_DNA"/>
</dbReference>